<reference evidence="1 2" key="1">
    <citation type="journal article" date="2010" name="BMC Genomics">
        <title>Genome analysis and comparative genomics of a Giardia intestinalis assemblage E isolate.</title>
        <authorList>
            <person name="Jerlstrom-Hultqvist J."/>
            <person name="Franzen O."/>
            <person name="Ankarklev J."/>
            <person name="Xu F."/>
            <person name="Nohynkova E."/>
            <person name="Andersson J.O."/>
            <person name="Svard S.G."/>
            <person name="Andersson B."/>
        </authorList>
    </citation>
    <scope>NUCLEOTIDE SEQUENCE [LARGE SCALE GENOMIC DNA]</scope>
    <source>
        <strain evidence="1 2">P15</strain>
    </source>
</reference>
<protein>
    <submittedName>
        <fullName evidence="1">Uncharacterized protein</fullName>
    </submittedName>
</protein>
<dbReference type="EMBL" id="ACVC01000201">
    <property type="protein sequence ID" value="EFO61878.1"/>
    <property type="molecule type" value="Genomic_DNA"/>
</dbReference>
<gene>
    <name evidence="1" type="ORF">GLP15_3030</name>
</gene>
<dbReference type="OrthoDB" id="10251912at2759"/>
<accession>E1F6N3</accession>
<dbReference type="Proteomes" id="UP000008974">
    <property type="component" value="Unassembled WGS sequence"/>
</dbReference>
<dbReference type="VEuPathDB" id="GiardiaDB:GLP15_3030"/>
<name>E1F6N3_GIAIA</name>
<evidence type="ECO:0000313" key="1">
    <source>
        <dbReference type="EMBL" id="EFO61878.1"/>
    </source>
</evidence>
<organism evidence="1 2">
    <name type="scientific">Giardia intestinalis (strain P15)</name>
    <name type="common">Giardia lamblia</name>
    <dbReference type="NCBI Taxonomy" id="658858"/>
    <lineage>
        <taxon>Eukaryota</taxon>
        <taxon>Metamonada</taxon>
        <taxon>Diplomonadida</taxon>
        <taxon>Hexamitidae</taxon>
        <taxon>Giardiinae</taxon>
        <taxon>Giardia</taxon>
    </lineage>
</organism>
<comment type="caution">
    <text evidence="1">The sequence shown here is derived from an EMBL/GenBank/DDBJ whole genome shotgun (WGS) entry which is preliminary data.</text>
</comment>
<sequence>MFPSLHLSIKPNFSQRSIIGVAIYTYTIPLKLPLPIIPIFCRSSTIKQILLNGIECPSEALFPINHSLLYSAANVPKPSKSHTSLLDLQDLVYTARTVRYRIGDFYLDLTSLLPQFALAEQIKASNTALGGSLGPDATDTVKDPLHASTAAPRFNLMTITIIFETCNRSLFIEYPSTSTLMSGRLSTMLIVGNTGNSADWLPIPLFSMSIGHNITLQFASLPQEYRPICGGRLCVCSRAGSQCFTTTEVAHPSTGYIFTDLFGSLHKLCFIIARADGFLHVEPFYTPDAKSAQNAKTSKNGISANKKESQHSFDFLKTEYHKLIDQHRTISIYTLVRLSPILQNIFTFPHNPEDGEFVGLNLICYTLTNMRQYDLSAHVYTLYKAFRLAIDFLSLTPHRGRNFNIAIFFDGCGRTIIGNGIIVIPLMSCNYMAACMSYMKIISEAIAKYIFGVHVPAADYASQPVCMVLQQALMLHIRHALLGAVDTHRLYYEVSIRGASGVSVSSPALWHQYLTHDIEERYNPGQFYLHHIKGALHYGLYGTPMDRIDSLLKNVGCTSKGTLNANIKKVAIKAPACISHAEAIYNFLDTSFGTSYSVKPSNKTSGLTENDKDRLHFMGQGSYKSGNLKLKKGKKPHASKSHEYYPSDCQVYTTHLKETNPIEVAALTADKSRWFNHNTLYNVDFLLNLYQSTAAAAFTQIGVLSNKHVEDLAQTTIHHSKHTASLESDTFSFGNSLPSPAIPRKMGIQSLTIPKVDQSFEADDGVTDFGVDIDSQSAYTLYGTQRSGILKGSQYSVNMSDGVDGDSALLMSLKRPMDAYNQSLANSLCLDMESLSLMYFYINEPFFPIAYAVPEDKIHTRAEIIGMTIKNNLTTQGFRSFLQNFLDIGYVQINLFFKFLDEVCSNKNYFTGGTWLKTVTSDAPDISPEKDAGADFPDPNLSILSDTGEYSLNMTVLKGAAGAGEGFSVDQYKLGHETLHTSFALDNSLREASFDSRVDIEGVYTSMSPTARLNDSYNKFEQNQSDTQATSSPHPFTLLIHKLGIMPNYISIAYSCQQDTTNNQFTDQFDIILLNMATGLTDCLKDTYTKIGLPLINRGESAAGCRRLLFFPNIEGPHEFSKNYNFTNFGTNLALDANCAVHEITDMQHGERHDSRSFTVIKGASSNLYASIHMLQQPGRMGSSGSGTLSFNLLTKIGTDFLENIKAETFIEKSFYDTIKTKKFAHVIIDPYNQIPFAYKHHYAEKNDKDNNNCYRSIAKVDCERDIAVQLESLNSLSYNCNNDVIPLLLGILYSEAVAPALQEIAFKILIYKITRDNFYEAVNKEMSRLEMNSKVKEQKQWILLLNIYFFGHRRLLNAFPILPDGYSGLMAHRYDHECIMKLDIGSLIAYALLCGYVSTSKATDLLSLLNKDSDTASSSHALTIAVLQALTWQIIRKVIVINTEIYMVLLIFINLLISNTTMISVRRMAICSLTLIVSTAWENPEVAIALIDLFNEKRLISGRTHLLISCLLSNGCCEQDLQAMKFSLPDAKDRPNYSCNCCNCAIINTDKSLGPFIIIRVIFVHLLLDIIDAYLKNNRNSSESSVDTVHLHYSPAAAEMFISREVVDECFYCLDLLGANNYMTSSDSTAYIVQPLSSHFVAALYRGTVYSQTHSIDPCNRYAMSNAEALIFMMTYVTHLFTLPLNESKQVEWDVLRGCPVCLVNGGCRCVRVSWPAVRSPDSKSAPQNYVTVRCLTSDFFWTYEQNSSNYASFEEYFDKHYVAQDPITAAVFENGRLVNTHFNPKKRYDMVLFRRADRADREDNSINSEPRASSCYPEFMLPCLYNPTTRINYPGYLFRQCLFDAAGCMIGQSVASRLIDMLLYPAGPCVQQRGKAGDGCAPTALDIFRRAAGFGEDMSLLILNAISTLHGANLLRTLPPSQFDSEAEIVALAEHQRTPSFKDALLAATHDHSEYVNIMTTFCEENVTLKAGINDNVCKMEHNMGYLIHARYESSNDQVRGTVLRFAGFVIGYLPD</sequence>
<dbReference type="OMA" id="DHECIMK"/>
<evidence type="ECO:0000313" key="2">
    <source>
        <dbReference type="Proteomes" id="UP000008974"/>
    </source>
</evidence>
<proteinExistence type="predicted"/>